<keyword evidence="1" id="KW-0175">Coiled coil</keyword>
<dbReference type="HOGENOM" id="CLU_674048_0_0_6"/>
<reference evidence="2 3" key="1">
    <citation type="journal article" date="2010" name="PLoS Genet.">
        <title>Analysis of the Legionella longbeachae genome and transcriptome uncovers unique strategies to cause Legionnaires' disease.</title>
        <authorList>
            <person name="Cazalet C."/>
            <person name="Gomez-Valero L."/>
            <person name="Rusniok C."/>
            <person name="Lomma M."/>
            <person name="Dervins-Ravault D."/>
            <person name="Newton H."/>
            <person name="Sansom F."/>
            <person name="Jarraud S."/>
            <person name="Zidane N."/>
            <person name="Ma L."/>
            <person name="Bouchier C."/>
            <person name="Etienne J."/>
            <person name="Hartland E."/>
            <person name="Buchrieser C."/>
        </authorList>
    </citation>
    <scope>NUCLEOTIDE SEQUENCE [LARGE SCALE GENOMIC DNA]</scope>
    <source>
        <strain evidence="2 3">NSW150</strain>
    </source>
</reference>
<evidence type="ECO:0000313" key="3">
    <source>
        <dbReference type="Proteomes" id="UP000001060"/>
    </source>
</evidence>
<accession>D3HKK5</accession>
<dbReference type="Proteomes" id="UP000001060">
    <property type="component" value="Chromosome"/>
</dbReference>
<gene>
    <name evidence="2" type="ordered locus">LLO_2549</name>
</gene>
<protein>
    <submittedName>
        <fullName evidence="2">Putative coiled-coil protein</fullName>
    </submittedName>
</protein>
<name>D3HKK5_LEGLN</name>
<dbReference type="AlphaFoldDB" id="D3HKK5"/>
<proteinExistence type="predicted"/>
<evidence type="ECO:0000313" key="2">
    <source>
        <dbReference type="EMBL" id="CBJ12971.1"/>
    </source>
</evidence>
<dbReference type="KEGG" id="llo:LLO_2549"/>
<dbReference type="OrthoDB" id="5654228at2"/>
<dbReference type="eggNOG" id="ENOG5030T9X">
    <property type="taxonomic scope" value="Bacteria"/>
</dbReference>
<dbReference type="EMBL" id="FN650140">
    <property type="protein sequence ID" value="CBJ12971.1"/>
    <property type="molecule type" value="Genomic_DNA"/>
</dbReference>
<dbReference type="RefSeq" id="WP_003635668.1">
    <property type="nucleotide sequence ID" value="NC_013861.1"/>
</dbReference>
<feature type="coiled-coil region" evidence="1">
    <location>
        <begin position="171"/>
        <end position="205"/>
    </location>
</feature>
<dbReference type="GeneID" id="40926745"/>
<evidence type="ECO:0000256" key="1">
    <source>
        <dbReference type="SAM" id="Coils"/>
    </source>
</evidence>
<organism evidence="2 3">
    <name type="scientific">Legionella longbeachae serogroup 1 (strain NSW150)</name>
    <dbReference type="NCBI Taxonomy" id="661367"/>
    <lineage>
        <taxon>Bacteria</taxon>
        <taxon>Pseudomonadati</taxon>
        <taxon>Pseudomonadota</taxon>
        <taxon>Gammaproteobacteria</taxon>
        <taxon>Legionellales</taxon>
        <taxon>Legionellaceae</taxon>
        <taxon>Legionella</taxon>
    </lineage>
</organism>
<keyword evidence="3" id="KW-1185">Reference proteome</keyword>
<sequence length="416" mass="47068">MAVAIYTWKSGSKGIGFSKPVKSMLLGGNVGHAAIELTFPADDKGIELAKKYQGVPGLSISKRTEIVPEKQENGSYKPKEQISYFVYFSWWPGHTNGHHINSHKEDLEAEWRHEPARKIKPHAHDHVFGDGVPEQNKTNVTGLLIREKVITKFKEISHPSLKRDIENDPAYQQLKSEETALRDEFIELQNKLKVYAEEVINARNEKREPDKKLDLNDAENVRFNEINNDLRKIKGQIQLCIIDFEERYLSIGEQPSSVIRIATSNDHNAPTFALDAENILDTMASLAKSNSAYNFYKLNCSTAATKVIKAGITDDLKHAMRSGGFNVENASKAIISTPTSFSNFGRQLQKELTHLNKEQSIEKIRTERVSEESISATPGFKERLGTLVNERFKGQVEELDNLEEKNIRLNSRVPVR</sequence>